<sequence>MGLPEIVDFARNFAAMVRVHGPDPKGLKMRNHAFHLYNSGKTTLSASGILLPGSSALVVTVASIVEPFLSLQHRENMSQHKPELIPGAQIDIVVEGKKWVENEAKSSDERVPHWLSARLLALVEVPVTSSAIQSLIEASSASLEHGWEVGWSLASYNDGPQPLADARQSQADADGGGESSNPNLMSRSTAKIALLGVCSTISEDLPNLNISPSNKRGDLLLAMGSPFGVLSPIHFFNSISLGSVANCYPSGSVKKSLLMADIRCLPGMEGGPVFGEHGLLIGVLTRPLKQRISGAEIQLVIPWEAIATACSDLLQEEPQNAFKRINYNNGNLNAVGRLCLSNSLDINGLSNHPHEHVNSACPSPSLVEKAMASICLVTINNRVWASGILLNDKGLILTNAHLLEPWRFRKATAHGERNPSQSEVLLTASNPFPSGHEGIGGDQSFQGLQPRRLKTTDSSVVDNREGRKLNWTKTNRSISVRLDHTDPWIWCDARVVYVSKGPLDVALLQLEFVSDQLCPIVMDFTCPSPGSKVFVIGHGLFGPRCDFSPSACVGVVAKVVEAKRPLPYWTSQQENARGHFPAMLETTAAVHPGGSGGAVVNSDGHMVGLVTSNARHGGGTVIPHLNFSIPCAALEPIFMFSKDMNDLSLLEGLDKPNEHLSSVWALVPPLSPKPGPPLPYLPEPLPGDINTYGKGSRFAKFMAERQEVLKKSNQLGRTERLSKDFTPIEKPIEDTGKEDSSEIESSLMKYSTESIKENHLEEGDAQIGGNIVVPQELLHPTPTFIGATVPVKFKKH</sequence>
<dbReference type="Pfam" id="PF13365">
    <property type="entry name" value="Trypsin_2"/>
    <property type="match status" value="2"/>
</dbReference>
<dbReference type="GO" id="GO:0004252">
    <property type="term" value="F:serine-type endopeptidase activity"/>
    <property type="evidence" value="ECO:0007669"/>
    <property type="project" value="InterPro"/>
</dbReference>
<dbReference type="InterPro" id="IPR039245">
    <property type="entry name" value="TYSND1/DEG15"/>
</dbReference>
<keyword evidence="2" id="KW-0645">Protease</keyword>
<dbReference type="InterPro" id="IPR009003">
    <property type="entry name" value="Peptidase_S1_PA"/>
</dbReference>
<dbReference type="FunFam" id="2.40.10.10:FF:000096">
    <property type="entry name" value="Glyoxysomal processing protease glyoxysomal"/>
    <property type="match status" value="1"/>
</dbReference>
<feature type="region of interest" description="Disordered" evidence="1">
    <location>
        <begin position="162"/>
        <end position="184"/>
    </location>
</feature>
<dbReference type="PANTHER" id="PTHR21004:SF0">
    <property type="entry name" value="PEROXISOMAL LEADER PEPTIDE-PROCESSING PROTEASE"/>
    <property type="match status" value="1"/>
</dbReference>
<dbReference type="Gene3D" id="2.40.10.10">
    <property type="entry name" value="Trypsin-like serine proteases"/>
    <property type="match status" value="3"/>
</dbReference>
<dbReference type="SUPFAM" id="SSF50494">
    <property type="entry name" value="Trypsin-like serine proteases"/>
    <property type="match status" value="2"/>
</dbReference>
<dbReference type="Proteomes" id="UP000585474">
    <property type="component" value="Unassembled WGS sequence"/>
</dbReference>
<dbReference type="InterPro" id="IPR043504">
    <property type="entry name" value="Peptidase_S1_PA_chymotrypsin"/>
</dbReference>
<evidence type="ECO:0000313" key="2">
    <source>
        <dbReference type="EMBL" id="GFS46348.1"/>
    </source>
</evidence>
<dbReference type="GO" id="GO:0016485">
    <property type="term" value="P:protein processing"/>
    <property type="evidence" value="ECO:0007669"/>
    <property type="project" value="InterPro"/>
</dbReference>
<dbReference type="AlphaFoldDB" id="A0A7J0E1V6"/>
<accession>A0A7J0E1V6</accession>
<evidence type="ECO:0000256" key="1">
    <source>
        <dbReference type="SAM" id="MobiDB-lite"/>
    </source>
</evidence>
<name>A0A7J0E1V6_9ERIC</name>
<dbReference type="PANTHER" id="PTHR21004">
    <property type="entry name" value="SERINE PROTEASE-RELATED"/>
    <property type="match status" value="1"/>
</dbReference>
<comment type="caution">
    <text evidence="2">The sequence shown here is derived from an EMBL/GenBank/DDBJ whole genome shotgun (WGS) entry which is preliminary data.</text>
</comment>
<dbReference type="EMBL" id="BJWL01000466">
    <property type="protein sequence ID" value="GFS46348.1"/>
    <property type="molecule type" value="Genomic_DNA"/>
</dbReference>
<gene>
    <name evidence="2" type="ORF">Acr_00g0101640</name>
</gene>
<keyword evidence="3" id="KW-1185">Reference proteome</keyword>
<proteinExistence type="predicted"/>
<evidence type="ECO:0000313" key="3">
    <source>
        <dbReference type="Proteomes" id="UP000585474"/>
    </source>
</evidence>
<protein>
    <submittedName>
        <fullName evidence="2">Protease-like protein</fullName>
    </submittedName>
</protein>
<dbReference type="GO" id="GO:0005777">
    <property type="term" value="C:peroxisome"/>
    <property type="evidence" value="ECO:0007669"/>
    <property type="project" value="InterPro"/>
</dbReference>
<organism evidence="2 3">
    <name type="scientific">Actinidia rufa</name>
    <dbReference type="NCBI Taxonomy" id="165716"/>
    <lineage>
        <taxon>Eukaryota</taxon>
        <taxon>Viridiplantae</taxon>
        <taxon>Streptophyta</taxon>
        <taxon>Embryophyta</taxon>
        <taxon>Tracheophyta</taxon>
        <taxon>Spermatophyta</taxon>
        <taxon>Magnoliopsida</taxon>
        <taxon>eudicotyledons</taxon>
        <taxon>Gunneridae</taxon>
        <taxon>Pentapetalae</taxon>
        <taxon>asterids</taxon>
        <taxon>Ericales</taxon>
        <taxon>Actinidiaceae</taxon>
        <taxon>Actinidia</taxon>
    </lineage>
</organism>
<keyword evidence="2" id="KW-0378">Hydrolase</keyword>
<dbReference type="FunFam" id="2.40.10.10:FF:000074">
    <property type="entry name" value="glyoxysomal processing protease, glyoxysomal-like"/>
    <property type="match status" value="1"/>
</dbReference>
<reference evidence="3" key="1">
    <citation type="submission" date="2019-07" db="EMBL/GenBank/DDBJ databases">
        <title>De Novo Assembly of kiwifruit Actinidia rufa.</title>
        <authorList>
            <person name="Sugita-Konishi S."/>
            <person name="Sato K."/>
            <person name="Mori E."/>
            <person name="Abe Y."/>
            <person name="Kisaki G."/>
            <person name="Hamano K."/>
            <person name="Suezawa K."/>
            <person name="Otani M."/>
            <person name="Fukuda T."/>
            <person name="Manabe T."/>
            <person name="Gomi K."/>
            <person name="Tabuchi M."/>
            <person name="Akimitsu K."/>
            <person name="Kataoka I."/>
        </authorList>
    </citation>
    <scope>NUCLEOTIDE SEQUENCE [LARGE SCALE GENOMIC DNA]</scope>
    <source>
        <strain evidence="3">cv. Fuchu</strain>
    </source>
</reference>
<dbReference type="OrthoDB" id="17845at2759"/>